<dbReference type="EMBL" id="FLYH01000251">
    <property type="protein sequence ID" value="SCA60220.2"/>
    <property type="molecule type" value="Genomic_DNA"/>
</dbReference>
<sequence>LNGKQAVEAPDRGEAQGVNEEEGNTGPKVETRAVVLEESNLEQVPGSRNGIDGHVVRMRDSGSDVFKEHTDENISNPVGTIIGTSLGFVVPLITIYKFTPLGSWINTIILGRNKILKNMERNNQHLLLNSTENSEINSDDTMYRIKYNS</sequence>
<organism evidence="2 3">
    <name type="scientific">Plasmodium vivax</name>
    <name type="common">malaria parasite P. vivax</name>
    <dbReference type="NCBI Taxonomy" id="5855"/>
    <lineage>
        <taxon>Eukaryota</taxon>
        <taxon>Sar</taxon>
        <taxon>Alveolata</taxon>
        <taxon>Apicomplexa</taxon>
        <taxon>Aconoidasida</taxon>
        <taxon>Haemosporida</taxon>
        <taxon>Plasmodiidae</taxon>
        <taxon>Plasmodium</taxon>
        <taxon>Plasmodium (Plasmodium)</taxon>
    </lineage>
</organism>
<protein>
    <submittedName>
        <fullName evidence="2">Vir protein, putative</fullName>
    </submittedName>
</protein>
<proteinExistence type="predicted"/>
<name>A0A1G4E7E5_PLAVI</name>
<reference evidence="2 3" key="1">
    <citation type="submission" date="2016-07" db="EMBL/GenBank/DDBJ databases">
        <authorList>
            <consortium name="Pathogen Informatics"/>
        </authorList>
    </citation>
    <scope>NUCLEOTIDE SEQUENCE [LARGE SCALE GENOMIC DNA]</scope>
</reference>
<evidence type="ECO:0000256" key="1">
    <source>
        <dbReference type="SAM" id="MobiDB-lite"/>
    </source>
</evidence>
<evidence type="ECO:0000313" key="3">
    <source>
        <dbReference type="Proteomes" id="UP000196402"/>
    </source>
</evidence>
<dbReference type="Proteomes" id="UP000196402">
    <property type="component" value="Unassembled WGS sequence"/>
</dbReference>
<dbReference type="InterPro" id="IPR008780">
    <property type="entry name" value="Plasmodium_Vir"/>
</dbReference>
<dbReference type="AlphaFoldDB" id="A0A1G4E7E5"/>
<dbReference type="Pfam" id="PF05795">
    <property type="entry name" value="Plasmodium_Vir"/>
    <property type="match status" value="1"/>
</dbReference>
<evidence type="ECO:0000313" key="2">
    <source>
        <dbReference type="EMBL" id="SCA60220.2"/>
    </source>
</evidence>
<feature type="non-terminal residue" evidence="2">
    <location>
        <position position="1"/>
    </location>
</feature>
<dbReference type="VEuPathDB" id="PlasmoDB:PVPAM_010007900"/>
<accession>A0A1G4E7E5</accession>
<dbReference type="VEuPathDB" id="PlasmoDB:PVW1_070046200"/>
<feature type="region of interest" description="Disordered" evidence="1">
    <location>
        <begin position="1"/>
        <end position="29"/>
    </location>
</feature>
<gene>
    <name evidence="2" type="ORF">PVT01_000079500</name>
</gene>